<organism evidence="8 9">
    <name type="scientific">Aspergillus eucalypticola (strain CBS 122712 / IBT 29274)</name>
    <dbReference type="NCBI Taxonomy" id="1448314"/>
    <lineage>
        <taxon>Eukaryota</taxon>
        <taxon>Fungi</taxon>
        <taxon>Dikarya</taxon>
        <taxon>Ascomycota</taxon>
        <taxon>Pezizomycotina</taxon>
        <taxon>Eurotiomycetes</taxon>
        <taxon>Eurotiomycetidae</taxon>
        <taxon>Eurotiales</taxon>
        <taxon>Aspergillaceae</taxon>
        <taxon>Aspergillus</taxon>
        <taxon>Aspergillus subgen. Circumdati</taxon>
    </lineage>
</organism>
<comment type="catalytic activity">
    <reaction evidence="1">
        <text>Hydrolysis of terminal, non-reducing beta-D-glucosyl residues with release of beta-D-glucose.</text>
        <dbReference type="EC" id="3.2.1.21"/>
    </reaction>
</comment>
<dbReference type="GeneID" id="37048678"/>
<accession>A0A317UI46</accession>
<keyword evidence="9" id="KW-1185">Reference proteome</keyword>
<evidence type="ECO:0000256" key="1">
    <source>
        <dbReference type="ARBA" id="ARBA00000448"/>
    </source>
</evidence>
<dbReference type="Proteomes" id="UP000246171">
    <property type="component" value="Unassembled WGS sequence"/>
</dbReference>
<dbReference type="PROSITE" id="PS00653">
    <property type="entry name" value="GLYCOSYL_HYDROL_F1_2"/>
    <property type="match status" value="1"/>
</dbReference>
<dbReference type="EC" id="3.2.1.21" evidence="3"/>
<dbReference type="GO" id="GO:0030245">
    <property type="term" value="P:cellulose catabolic process"/>
    <property type="evidence" value="ECO:0007669"/>
    <property type="project" value="UniProtKB-ARBA"/>
</dbReference>
<reference evidence="8" key="1">
    <citation type="submission" date="2016-12" db="EMBL/GenBank/DDBJ databases">
        <title>The genomes of Aspergillus section Nigri reveals drivers in fungal speciation.</title>
        <authorList>
            <consortium name="DOE Joint Genome Institute"/>
            <person name="Vesth T.C."/>
            <person name="Nybo J."/>
            <person name="Theobald S."/>
            <person name="Brandl J."/>
            <person name="Frisvad J.C."/>
            <person name="Nielsen K.F."/>
            <person name="Lyhne E.K."/>
            <person name="Kogle M.E."/>
            <person name="Kuo A."/>
            <person name="Riley R."/>
            <person name="Clum A."/>
            <person name="Nolan M."/>
            <person name="Lipzen A."/>
            <person name="Salamov A."/>
            <person name="Henrissat B."/>
            <person name="Wiebenga A."/>
            <person name="De vries R.P."/>
            <person name="Grigoriev I.V."/>
            <person name="Mortensen U.H."/>
            <person name="Andersen M.R."/>
            <person name="Baker S.E."/>
        </authorList>
    </citation>
    <scope>NUCLEOTIDE SEQUENCE</scope>
    <source>
        <strain evidence="8">CBS 122712</strain>
    </source>
</reference>
<comment type="similarity">
    <text evidence="2 7">Belongs to the glycosyl hydrolase 1 family.</text>
</comment>
<evidence type="ECO:0000313" key="9">
    <source>
        <dbReference type="Proteomes" id="UP000246171"/>
    </source>
</evidence>
<dbReference type="EMBL" id="MSFU01000055">
    <property type="protein sequence ID" value="PWY61743.1"/>
    <property type="molecule type" value="Genomic_DNA"/>
</dbReference>
<evidence type="ECO:0000256" key="6">
    <source>
        <dbReference type="ARBA" id="ARBA00056775"/>
    </source>
</evidence>
<comment type="caution">
    <text evidence="8">The sequence shown here is derived from an EMBL/GenBank/DDBJ whole genome shotgun (WGS) entry which is preliminary data.</text>
</comment>
<dbReference type="Pfam" id="PF00232">
    <property type="entry name" value="Glyco_hydro_1"/>
    <property type="match status" value="1"/>
</dbReference>
<dbReference type="FunFam" id="3.20.20.80:FF:000011">
    <property type="entry name" value="Cytosolic beta-glucosidase"/>
    <property type="match status" value="1"/>
</dbReference>
<dbReference type="GO" id="GO:0080079">
    <property type="term" value="F:cellobiose glucosidase activity"/>
    <property type="evidence" value="ECO:0007669"/>
    <property type="project" value="UniProtKB-ARBA"/>
</dbReference>
<dbReference type="PANTHER" id="PTHR10353">
    <property type="entry name" value="GLYCOSYL HYDROLASE"/>
    <property type="match status" value="1"/>
</dbReference>
<keyword evidence="4 8" id="KW-0378">Hydrolase</keyword>
<proteinExistence type="inferred from homology"/>
<dbReference type="SUPFAM" id="SSF51445">
    <property type="entry name" value="(Trans)glycosidases"/>
    <property type="match status" value="1"/>
</dbReference>
<evidence type="ECO:0000256" key="3">
    <source>
        <dbReference type="ARBA" id="ARBA00012744"/>
    </source>
</evidence>
<comment type="function">
    <text evidence="6">Plays an important role in cellulose degradation. Shows hydrolytic activity against several glycosidic compounds.</text>
</comment>
<evidence type="ECO:0000256" key="2">
    <source>
        <dbReference type="ARBA" id="ARBA00010838"/>
    </source>
</evidence>
<dbReference type="RefSeq" id="XP_025381801.1">
    <property type="nucleotide sequence ID" value="XM_025526716.1"/>
</dbReference>
<keyword evidence="5" id="KW-0326">Glycosidase</keyword>
<evidence type="ECO:0000256" key="7">
    <source>
        <dbReference type="RuleBase" id="RU003690"/>
    </source>
</evidence>
<dbReference type="PRINTS" id="PR00131">
    <property type="entry name" value="GLHYDRLASE1"/>
</dbReference>
<dbReference type="Gene3D" id="3.20.20.80">
    <property type="entry name" value="Glycosidases"/>
    <property type="match status" value="1"/>
</dbReference>
<sequence>MGSATTSTLPPDFLWGFATASYQIEGAVTEDGRGPSIWDTFCKIPGRIAGGANGDIACDSYHRTAEDIALLKECGAQAYRFSISCLNHPSSRSRIIPLGGRNDPINEKGVQHYVRFVDDLLAAGITPLVTLFHWDLPDELDKRYGGLLNKEEFVADFAHYARVMFQALGSKVKHWITFNEPWCSSVLGYNVGQFAPGRTSDRSKSAEGDSSRECWIVGHNILVAHGAAVKIYREEFKSRDGGEIGITLNGMYRCLDTSSQLLLFNFSYIGDWAEPWDPENPADVEACDRKIEFAISWFADPIYHGKYPDSMVKQLGDRLPSWTAEDIALVHGSNDFYGMNHYCANYIKAKTGEADPDDTAGNLEILLKNKKGEFIGPETQSAWLRPYALGFRKLLKWLSDRYGQPKIYVTENGTSLKGENDLPVEELLKDEFRTQYFRDYIAAMADAYTLDGVNVRAYMAWSLMDNFEWAEGYETRFGSTYVDYEHGQKRIPKDSAKQIGQIFSQYIEKTA</sequence>
<dbReference type="PANTHER" id="PTHR10353:SF36">
    <property type="entry name" value="LP05116P"/>
    <property type="match status" value="1"/>
</dbReference>
<dbReference type="OrthoDB" id="65569at2759"/>
<gene>
    <name evidence="8" type="ORF">BO83DRAFT_210960</name>
</gene>
<dbReference type="AlphaFoldDB" id="A0A317UI46"/>
<name>A0A317UI46_ASPEC</name>
<evidence type="ECO:0000256" key="4">
    <source>
        <dbReference type="ARBA" id="ARBA00022801"/>
    </source>
</evidence>
<dbReference type="InterPro" id="IPR017853">
    <property type="entry name" value="GH"/>
</dbReference>
<dbReference type="InterPro" id="IPR001360">
    <property type="entry name" value="Glyco_hydro_1"/>
</dbReference>
<evidence type="ECO:0000313" key="8">
    <source>
        <dbReference type="EMBL" id="PWY61743.1"/>
    </source>
</evidence>
<dbReference type="VEuPathDB" id="FungiDB:BO83DRAFT_210960"/>
<evidence type="ECO:0000256" key="5">
    <source>
        <dbReference type="ARBA" id="ARBA00023295"/>
    </source>
</evidence>
<dbReference type="InterPro" id="IPR033132">
    <property type="entry name" value="GH_1_N_CS"/>
</dbReference>
<protein>
    <recommendedName>
        <fullName evidence="3">beta-glucosidase</fullName>
        <ecNumber evidence="3">3.2.1.21</ecNumber>
    </recommendedName>
</protein>